<comment type="catalytic activity">
    <reaction evidence="18">
        <text>(4S)-4-hydroxy-2-oxoglutarate = glyoxylate + pyruvate</text>
        <dbReference type="Rhea" id="RHEA:35639"/>
        <dbReference type="ChEBI" id="CHEBI:15361"/>
        <dbReference type="ChEBI" id="CHEBI:36655"/>
        <dbReference type="ChEBI" id="CHEBI:71685"/>
        <dbReference type="EC" id="4.1.3.16"/>
    </reaction>
</comment>
<dbReference type="Gene3D" id="3.20.20.70">
    <property type="entry name" value="Aldolase class I"/>
    <property type="match status" value="1"/>
</dbReference>
<proteinExistence type="inferred from homology"/>
<keyword evidence="14" id="KW-0704">Schiff base</keyword>
<dbReference type="Pfam" id="PF00701">
    <property type="entry name" value="DHDPS"/>
    <property type="match status" value="1"/>
</dbReference>
<evidence type="ECO:0000256" key="22">
    <source>
        <dbReference type="PIRSR" id="PIRSR001365-2"/>
    </source>
</evidence>
<evidence type="ECO:0000256" key="3">
    <source>
        <dbReference type="ARBA" id="ARBA00005120"/>
    </source>
</evidence>
<dbReference type="NCBIfam" id="TIGR00674">
    <property type="entry name" value="dapA"/>
    <property type="match status" value="1"/>
</dbReference>
<evidence type="ECO:0000256" key="15">
    <source>
        <dbReference type="ARBA" id="ARBA00030874"/>
    </source>
</evidence>
<name>A0ABD0YAY7_9HEMI</name>
<feature type="active site" description="Schiff-base intermediate with substrate" evidence="21">
    <location>
        <position position="160"/>
    </location>
</feature>
<reference evidence="24 25" key="1">
    <citation type="submission" date="2024-07" db="EMBL/GenBank/DDBJ databases">
        <title>Chromosome-level genome assembly of the water stick insect Ranatra chinensis (Heteroptera: Nepidae).</title>
        <authorList>
            <person name="Liu X."/>
        </authorList>
    </citation>
    <scope>NUCLEOTIDE SEQUENCE [LARGE SCALE GENOMIC DNA]</scope>
    <source>
        <strain evidence="24">Cailab_2021Rc</strain>
        <tissue evidence="24">Muscle</tissue>
    </source>
</reference>
<dbReference type="EC" id="4.1.3.16" evidence="7"/>
<keyword evidence="10" id="KW-0028">Amino-acid biosynthesis</keyword>
<dbReference type="Proteomes" id="UP001558652">
    <property type="component" value="Unassembled WGS sequence"/>
</dbReference>
<evidence type="ECO:0000256" key="4">
    <source>
        <dbReference type="ARBA" id="ARBA00007592"/>
    </source>
</evidence>
<feature type="site" description="L-lysine inhibitor binding" evidence="23">
    <location>
        <position position="106"/>
    </location>
</feature>
<evidence type="ECO:0000256" key="12">
    <source>
        <dbReference type="ARBA" id="ARBA00023154"/>
    </source>
</evidence>
<evidence type="ECO:0000256" key="14">
    <source>
        <dbReference type="ARBA" id="ARBA00023270"/>
    </source>
</evidence>
<feature type="site" description="L-lysine inhibitor binding" evidence="23">
    <location>
        <position position="83"/>
    </location>
</feature>
<dbReference type="InterPro" id="IPR005263">
    <property type="entry name" value="DapA"/>
</dbReference>
<feature type="active site" description="Proton donor/acceptor" evidence="21">
    <location>
        <position position="132"/>
    </location>
</feature>
<accession>A0ABD0YAY7</accession>
<keyword evidence="13 20" id="KW-0456">Lyase</keyword>
<dbReference type="SMART" id="SM01130">
    <property type="entry name" value="DHDPS"/>
    <property type="match status" value="1"/>
</dbReference>
<comment type="catalytic activity">
    <reaction evidence="19">
        <text>L-aspartate 4-semialdehyde + pyruvate = (2S,4S)-4-hydroxy-2,3,4,5-tetrahydrodipicolinate + H2O + H(+)</text>
        <dbReference type="Rhea" id="RHEA:34171"/>
        <dbReference type="ChEBI" id="CHEBI:15361"/>
        <dbReference type="ChEBI" id="CHEBI:15377"/>
        <dbReference type="ChEBI" id="CHEBI:15378"/>
        <dbReference type="ChEBI" id="CHEBI:67139"/>
        <dbReference type="ChEBI" id="CHEBI:537519"/>
        <dbReference type="EC" id="4.3.3.7"/>
    </reaction>
</comment>
<dbReference type="EC" id="4.3.3.7" evidence="6"/>
<dbReference type="PANTHER" id="PTHR12128">
    <property type="entry name" value="DIHYDRODIPICOLINATE SYNTHASE"/>
    <property type="match status" value="1"/>
</dbReference>
<dbReference type="SUPFAM" id="SSF51569">
    <property type="entry name" value="Aldolase"/>
    <property type="match status" value="1"/>
</dbReference>
<dbReference type="InterPro" id="IPR020624">
    <property type="entry name" value="Schiff_base-form_aldolases_CS"/>
</dbReference>
<gene>
    <name evidence="24" type="ORF">AAG570_014039</name>
</gene>
<dbReference type="InterPro" id="IPR002220">
    <property type="entry name" value="DapA-like"/>
</dbReference>
<evidence type="ECO:0000256" key="13">
    <source>
        <dbReference type="ARBA" id="ARBA00023239"/>
    </source>
</evidence>
<evidence type="ECO:0000313" key="25">
    <source>
        <dbReference type="Proteomes" id="UP001558652"/>
    </source>
</evidence>
<feature type="site" description="Part of a proton relay during catalysis" evidence="23">
    <location>
        <position position="43"/>
    </location>
</feature>
<comment type="caution">
    <text evidence="24">The sequence shown here is derived from an EMBL/GenBank/DDBJ whole genome shotgun (WGS) entry which is preliminary data.</text>
</comment>
<evidence type="ECO:0000256" key="1">
    <source>
        <dbReference type="ARBA" id="ARBA00002577"/>
    </source>
</evidence>
<dbReference type="PRINTS" id="PR00146">
    <property type="entry name" value="DHPICSNTHASE"/>
</dbReference>
<comment type="function">
    <text evidence="1">Catalyzes the final step in the metabolic pathway of hydroxyproline.</text>
</comment>
<feature type="binding site" evidence="22">
    <location>
        <position position="201"/>
    </location>
    <ligand>
        <name>pyruvate</name>
        <dbReference type="ChEBI" id="CHEBI:15361"/>
    </ligand>
</feature>
<comment type="pathway">
    <text evidence="3">Amino-acid biosynthesis; L-lysine biosynthesis via DAP pathway; (S)-tetrahydrodipicolinate from L-aspartate: step 3/4.</text>
</comment>
<evidence type="ECO:0000256" key="17">
    <source>
        <dbReference type="ARBA" id="ARBA00033610"/>
    </source>
</evidence>
<feature type="site" description="L-lysine inhibitor binding" evidence="23">
    <location>
        <position position="79"/>
    </location>
</feature>
<comment type="similarity">
    <text evidence="4 20">Belongs to the DapA family.</text>
</comment>
<evidence type="ECO:0000256" key="9">
    <source>
        <dbReference type="ARBA" id="ARBA00022490"/>
    </source>
</evidence>
<keyword evidence="9" id="KW-0963">Cytoplasm</keyword>
<evidence type="ECO:0000256" key="2">
    <source>
        <dbReference type="ARBA" id="ARBA00003294"/>
    </source>
</evidence>
<dbReference type="EMBL" id="JBFDAA010000025">
    <property type="protein sequence ID" value="KAL1110059.1"/>
    <property type="molecule type" value="Genomic_DNA"/>
</dbReference>
<dbReference type="AlphaFoldDB" id="A0ABD0YAY7"/>
<protein>
    <recommendedName>
        <fullName evidence="8">4-hydroxy-2-oxoglutarate aldolase, mitochondrial</fullName>
        <ecNumber evidence="7">4.1.3.16</ecNumber>
        <ecNumber evidence="6">4.3.3.7</ecNumber>
    </recommendedName>
    <alternativeName>
        <fullName evidence="16">Dihydrodipicolinate synthase-like</fullName>
    </alternativeName>
    <alternativeName>
        <fullName evidence="15">Probable 2-keto-4-hydroxyglutarate aldolase</fullName>
    </alternativeName>
</protein>
<dbReference type="GO" id="GO:0008840">
    <property type="term" value="F:4-hydroxy-tetrahydrodipicolinate synthase activity"/>
    <property type="evidence" value="ECO:0007669"/>
    <property type="project" value="UniProtKB-EC"/>
</dbReference>
<dbReference type="InterPro" id="IPR020625">
    <property type="entry name" value="Schiff_base-form_aldolases_AS"/>
</dbReference>
<dbReference type="PROSITE" id="PS00665">
    <property type="entry name" value="DHDPS_1"/>
    <property type="match status" value="1"/>
</dbReference>
<comment type="catalytic activity">
    <reaction evidence="17">
        <text>(4R)-4-hydroxy-2-oxoglutarate = glyoxylate + pyruvate</text>
        <dbReference type="Rhea" id="RHEA:30687"/>
        <dbReference type="ChEBI" id="CHEBI:15361"/>
        <dbReference type="ChEBI" id="CHEBI:36655"/>
        <dbReference type="ChEBI" id="CHEBI:62213"/>
        <dbReference type="EC" id="4.1.3.16"/>
    </reaction>
</comment>
<evidence type="ECO:0000256" key="11">
    <source>
        <dbReference type="ARBA" id="ARBA00022915"/>
    </source>
</evidence>
<evidence type="ECO:0000256" key="7">
    <source>
        <dbReference type="ARBA" id="ARBA00012215"/>
    </source>
</evidence>
<dbReference type="PIRSF" id="PIRSF001365">
    <property type="entry name" value="DHDPS"/>
    <property type="match status" value="1"/>
</dbReference>
<keyword evidence="25" id="KW-1185">Reference proteome</keyword>
<evidence type="ECO:0000256" key="21">
    <source>
        <dbReference type="PIRSR" id="PIRSR001365-1"/>
    </source>
</evidence>
<sequence>MFHGSIVALVTPFKNGDIDKKKLEELVEFQITKGTHAIVPCGTTGESATMSHEEDKFVAKLVVEIVNKRVPVIAGTGSNNFNEALCLTEAAHKNGADAVLVVTPYYNKPTQEGLYQHYKKLAESVNIPIVMYNVPGRTSVNMLPETIIRLAQIPNIVAVKDATGNVENAMKVLRSSPNFTVLSGDDALTLPMMALGAKGVISVAANVIPAQMADLTELMLKGDIEGARKIHYKYMDLMNALFYETNPIPVKAALHMMGMISDEIRLPLLPMSEEPKIRLKAEMKEVSLL</sequence>
<evidence type="ECO:0000256" key="20">
    <source>
        <dbReference type="PIRNR" id="PIRNR001365"/>
    </source>
</evidence>
<dbReference type="PANTHER" id="PTHR12128:SF66">
    <property type="entry name" value="4-HYDROXY-2-OXOGLUTARATE ALDOLASE, MITOCHONDRIAL"/>
    <property type="match status" value="1"/>
</dbReference>
<dbReference type="CDD" id="cd00950">
    <property type="entry name" value="DHDPS"/>
    <property type="match status" value="1"/>
</dbReference>
<feature type="binding site" evidence="22">
    <location>
        <position position="44"/>
    </location>
    <ligand>
        <name>pyruvate</name>
        <dbReference type="ChEBI" id="CHEBI:15361"/>
    </ligand>
</feature>
<feature type="site" description="L-lysine inhibitor binding" evidence="23">
    <location>
        <position position="105"/>
    </location>
</feature>
<dbReference type="InterPro" id="IPR013785">
    <property type="entry name" value="Aldolase_TIM"/>
</dbReference>
<evidence type="ECO:0000313" key="24">
    <source>
        <dbReference type="EMBL" id="KAL1110059.1"/>
    </source>
</evidence>
<keyword evidence="11" id="KW-0220">Diaminopimelate biosynthesis</keyword>
<evidence type="ECO:0000256" key="6">
    <source>
        <dbReference type="ARBA" id="ARBA00012086"/>
    </source>
</evidence>
<comment type="function">
    <text evidence="2">Catalyzes the condensation of (S)-aspartate-beta-semialdehyde [(S)-ASA] and pyruvate to 4-hydroxy-tetrahydrodipicolinate (HTPA).</text>
</comment>
<dbReference type="PROSITE" id="PS00666">
    <property type="entry name" value="DHDPS_2"/>
    <property type="match status" value="1"/>
</dbReference>
<evidence type="ECO:0000256" key="23">
    <source>
        <dbReference type="PIRSR" id="PIRSR001365-3"/>
    </source>
</evidence>
<keyword evidence="12" id="KW-0457">Lysine biosynthesis</keyword>
<dbReference type="GO" id="GO:0009085">
    <property type="term" value="P:lysine biosynthetic process"/>
    <property type="evidence" value="ECO:0007669"/>
    <property type="project" value="UniProtKB-KW"/>
</dbReference>
<comment type="subunit">
    <text evidence="5">Homotetramer.</text>
</comment>
<evidence type="ECO:0000256" key="16">
    <source>
        <dbReference type="ARBA" id="ARBA00032879"/>
    </source>
</evidence>
<evidence type="ECO:0000256" key="10">
    <source>
        <dbReference type="ARBA" id="ARBA00022605"/>
    </source>
</evidence>
<dbReference type="GO" id="GO:0008700">
    <property type="term" value="F:(R,S)-4-hydroxy-2-oxoglutarate aldolase activity"/>
    <property type="evidence" value="ECO:0007669"/>
    <property type="project" value="UniProtKB-EC"/>
</dbReference>
<evidence type="ECO:0000256" key="5">
    <source>
        <dbReference type="ARBA" id="ARBA00011881"/>
    </source>
</evidence>
<dbReference type="GO" id="GO:0019877">
    <property type="term" value="P:diaminopimelate biosynthetic process"/>
    <property type="evidence" value="ECO:0007669"/>
    <property type="project" value="UniProtKB-KW"/>
</dbReference>
<evidence type="ECO:0000256" key="8">
    <source>
        <dbReference type="ARBA" id="ARBA00018425"/>
    </source>
</evidence>
<dbReference type="HAMAP" id="MF_00418">
    <property type="entry name" value="DapA"/>
    <property type="match status" value="1"/>
</dbReference>
<feature type="site" description="L-lysine inhibitor binding; via carbonyl oxygen" evidence="23">
    <location>
        <position position="48"/>
    </location>
</feature>
<evidence type="ECO:0000256" key="18">
    <source>
        <dbReference type="ARBA" id="ARBA00033613"/>
    </source>
</evidence>
<evidence type="ECO:0000256" key="19">
    <source>
        <dbReference type="ARBA" id="ARBA00047836"/>
    </source>
</evidence>
<organism evidence="24 25">
    <name type="scientific">Ranatra chinensis</name>
    <dbReference type="NCBI Taxonomy" id="642074"/>
    <lineage>
        <taxon>Eukaryota</taxon>
        <taxon>Metazoa</taxon>
        <taxon>Ecdysozoa</taxon>
        <taxon>Arthropoda</taxon>
        <taxon>Hexapoda</taxon>
        <taxon>Insecta</taxon>
        <taxon>Pterygota</taxon>
        <taxon>Neoptera</taxon>
        <taxon>Paraneoptera</taxon>
        <taxon>Hemiptera</taxon>
        <taxon>Heteroptera</taxon>
        <taxon>Panheteroptera</taxon>
        <taxon>Nepomorpha</taxon>
        <taxon>Nepidae</taxon>
        <taxon>Ranatrinae</taxon>
        <taxon>Ranatra</taxon>
    </lineage>
</organism>